<dbReference type="PANTHER" id="PTHR33573">
    <property type="entry name" value="CASP-LIKE PROTEIN 4A4"/>
    <property type="match status" value="1"/>
</dbReference>
<feature type="transmembrane region" description="Helical" evidence="8">
    <location>
        <begin position="66"/>
        <end position="88"/>
    </location>
</feature>
<comment type="subunit">
    <text evidence="3 8">Homodimer and heterodimers.</text>
</comment>
<dbReference type="InterPro" id="IPR006702">
    <property type="entry name" value="CASP_dom"/>
</dbReference>
<evidence type="ECO:0000256" key="2">
    <source>
        <dbReference type="ARBA" id="ARBA00007651"/>
    </source>
</evidence>
<evidence type="ECO:0000256" key="6">
    <source>
        <dbReference type="ARBA" id="ARBA00022989"/>
    </source>
</evidence>
<accession>A0AAN9F2Q9</accession>
<dbReference type="Pfam" id="PF04535">
    <property type="entry name" value="CASP_dom"/>
    <property type="match status" value="1"/>
</dbReference>
<evidence type="ECO:0000256" key="9">
    <source>
        <dbReference type="SAM" id="MobiDB-lite"/>
    </source>
</evidence>
<gene>
    <name evidence="11" type="ORF">RIF29_18755</name>
</gene>
<comment type="similarity">
    <text evidence="2 8">Belongs to the Casparian strip membrane proteins (CASP) family.</text>
</comment>
<feature type="region of interest" description="Disordered" evidence="9">
    <location>
        <begin position="1"/>
        <end position="35"/>
    </location>
</feature>
<dbReference type="AlphaFoldDB" id="A0AAN9F2Q9"/>
<dbReference type="PANTHER" id="PTHR33573:SF38">
    <property type="entry name" value="CASP-LIKE PROTEIN 4A1"/>
    <property type="match status" value="1"/>
</dbReference>
<evidence type="ECO:0000256" key="4">
    <source>
        <dbReference type="ARBA" id="ARBA00022475"/>
    </source>
</evidence>
<sequence>MRSMSLSESISIEMQQNSEEQDFEHNEEQQHQVSKKVTIEKVEEGTGKGNGGSNVLTNKKETKLNIALLGLRISAFVLCLKSFAVLAANEQKYKIQGYKLFHVSFDMYKEFKYSLSVSVIAFAYSLLQICDLMKYLITKKHTMDPKLRGYINFAMDQILTYFLMSASSSAATLACYEDKMGKHLFLAIGKCISGFFLPCVCGLCLDLSCLWFIAMQLRAGWYFDEIEKTFGLSSVLDFHEHVSFLEELYFFKV</sequence>
<keyword evidence="7 8" id="KW-0472">Membrane</keyword>
<keyword evidence="4 8" id="KW-1003">Cell membrane</keyword>
<feature type="domain" description="Casparian strip membrane protein" evidence="10">
    <location>
        <begin position="62"/>
        <end position="174"/>
    </location>
</feature>
<keyword evidence="5 8" id="KW-0812">Transmembrane</keyword>
<evidence type="ECO:0000256" key="5">
    <source>
        <dbReference type="ARBA" id="ARBA00022692"/>
    </source>
</evidence>
<name>A0AAN9F2Q9_CROPI</name>
<dbReference type="EMBL" id="JAYWIO010000004">
    <property type="protein sequence ID" value="KAK7266115.1"/>
    <property type="molecule type" value="Genomic_DNA"/>
</dbReference>
<comment type="subcellular location">
    <subcellularLocation>
        <location evidence="1 8">Cell membrane</location>
        <topology evidence="1 8">Multi-pass membrane protein</topology>
    </subcellularLocation>
</comment>
<feature type="transmembrane region" description="Helical" evidence="8">
    <location>
        <begin position="158"/>
        <end position="175"/>
    </location>
</feature>
<keyword evidence="6 8" id="KW-1133">Transmembrane helix</keyword>
<comment type="caution">
    <text evidence="11">The sequence shown here is derived from an EMBL/GenBank/DDBJ whole genome shotgun (WGS) entry which is preliminary data.</text>
</comment>
<reference evidence="11 12" key="1">
    <citation type="submission" date="2024-01" db="EMBL/GenBank/DDBJ databases">
        <title>The genomes of 5 underutilized Papilionoideae crops provide insights into root nodulation and disease resistanc.</title>
        <authorList>
            <person name="Yuan L."/>
        </authorList>
    </citation>
    <scope>NUCLEOTIDE SEQUENCE [LARGE SCALE GENOMIC DNA]</scope>
    <source>
        <strain evidence="11">ZHUSHIDOU_FW_LH</strain>
        <tissue evidence="11">Leaf</tissue>
    </source>
</reference>
<dbReference type="GO" id="GO:0005886">
    <property type="term" value="C:plasma membrane"/>
    <property type="evidence" value="ECO:0007669"/>
    <property type="project" value="UniProtKB-SubCell"/>
</dbReference>
<dbReference type="Proteomes" id="UP001372338">
    <property type="component" value="Unassembled WGS sequence"/>
</dbReference>
<evidence type="ECO:0000256" key="7">
    <source>
        <dbReference type="ARBA" id="ARBA00023136"/>
    </source>
</evidence>
<organism evidence="11 12">
    <name type="scientific">Crotalaria pallida</name>
    <name type="common">Smooth rattlebox</name>
    <name type="synonym">Crotalaria striata</name>
    <dbReference type="NCBI Taxonomy" id="3830"/>
    <lineage>
        <taxon>Eukaryota</taxon>
        <taxon>Viridiplantae</taxon>
        <taxon>Streptophyta</taxon>
        <taxon>Embryophyta</taxon>
        <taxon>Tracheophyta</taxon>
        <taxon>Spermatophyta</taxon>
        <taxon>Magnoliopsida</taxon>
        <taxon>eudicotyledons</taxon>
        <taxon>Gunneridae</taxon>
        <taxon>Pentapetalae</taxon>
        <taxon>rosids</taxon>
        <taxon>fabids</taxon>
        <taxon>Fabales</taxon>
        <taxon>Fabaceae</taxon>
        <taxon>Papilionoideae</taxon>
        <taxon>50 kb inversion clade</taxon>
        <taxon>genistoids sensu lato</taxon>
        <taxon>core genistoids</taxon>
        <taxon>Crotalarieae</taxon>
        <taxon>Crotalaria</taxon>
    </lineage>
</organism>
<feature type="compositionally biased region" description="Low complexity" evidence="9">
    <location>
        <begin position="1"/>
        <end position="16"/>
    </location>
</feature>
<protein>
    <recommendedName>
        <fullName evidence="8">CASP-like protein</fullName>
    </recommendedName>
</protein>
<evidence type="ECO:0000313" key="11">
    <source>
        <dbReference type="EMBL" id="KAK7266115.1"/>
    </source>
</evidence>
<feature type="transmembrane region" description="Helical" evidence="8">
    <location>
        <begin position="113"/>
        <end position="137"/>
    </location>
</feature>
<evidence type="ECO:0000256" key="3">
    <source>
        <dbReference type="ARBA" id="ARBA00011489"/>
    </source>
</evidence>
<feature type="transmembrane region" description="Helical" evidence="8">
    <location>
        <begin position="195"/>
        <end position="214"/>
    </location>
</feature>
<evidence type="ECO:0000256" key="1">
    <source>
        <dbReference type="ARBA" id="ARBA00004651"/>
    </source>
</evidence>
<evidence type="ECO:0000313" key="12">
    <source>
        <dbReference type="Proteomes" id="UP001372338"/>
    </source>
</evidence>
<proteinExistence type="inferred from homology"/>
<evidence type="ECO:0000256" key="8">
    <source>
        <dbReference type="RuleBase" id="RU361233"/>
    </source>
</evidence>
<keyword evidence="12" id="KW-1185">Reference proteome</keyword>
<evidence type="ECO:0000259" key="10">
    <source>
        <dbReference type="Pfam" id="PF04535"/>
    </source>
</evidence>